<evidence type="ECO:0000256" key="2">
    <source>
        <dbReference type="ARBA" id="ARBA00012255"/>
    </source>
</evidence>
<feature type="region of interest" description="Disordered" evidence="4">
    <location>
        <begin position="1239"/>
        <end position="1281"/>
    </location>
</feature>
<dbReference type="Pfam" id="PF20811">
    <property type="entry name" value="PARG_cat_N"/>
    <property type="match status" value="1"/>
</dbReference>
<feature type="compositionally biased region" description="Basic residues" evidence="4">
    <location>
        <begin position="1109"/>
        <end position="1118"/>
    </location>
</feature>
<keyword evidence="3" id="KW-0378">Hydrolase</keyword>
<feature type="domain" description="PARG catalytic Macro" evidence="5">
    <location>
        <begin position="1286"/>
        <end position="1373"/>
    </location>
</feature>
<dbReference type="PANTHER" id="PTHR12837">
    <property type="entry name" value="POLY ADP-RIBOSE GLYCOHYDROLASE"/>
    <property type="match status" value="1"/>
</dbReference>
<dbReference type="InterPro" id="IPR046372">
    <property type="entry name" value="PARG_cat_C"/>
</dbReference>
<dbReference type="InterPro" id="IPR007724">
    <property type="entry name" value="Poly_GlycHdrlase"/>
</dbReference>
<feature type="compositionally biased region" description="Acidic residues" evidence="4">
    <location>
        <begin position="547"/>
        <end position="559"/>
    </location>
</feature>
<name>A0ABQ9F4T6_TEGGR</name>
<comment type="similarity">
    <text evidence="1">Belongs to the poly(ADP-ribose) glycohydrolase family.</text>
</comment>
<sequence length="1380" mass="154575">MKDTFNYVEFPCEKSTWPQVRELLEDLKNVAQHQNCNLEELAKAHQVVVNINSQKEHRGAIDFGSSTFYGLVKFLKKYASHEERRLFLQSTLPAIIDLALEIPNVIPFDGLMYSRQQCVNQTELSRSCIASILACAFLCLFEARDKPWKTGSYFNIINFDKFFVNLPSPSQNAKIRCILSYFEQVAEQRHELHGNVIFIRQVIPSCELPSMDTWLNCQSELCPLIAHREGVIEDAGFDAIHIDFANRYIGGGVLGGGRVQEEIKFTVCPELIASMLFMECMDHNEAIVIKGFEQYTLTSGYAASLQYVGPYKDPAMIKKDDSASDEEFLTADEGESEPEEEEVINSIYNLADGLVVEIMSSALLEACSALCQKSGNENKTPQNGLDTENYGECDGMDYLDVDVQEWYNRFRRRSSNLSDITSRRSSCEILSRRSSCSRYSSDFSSEFEEFYDNFQKREQMFVNPTIKEEVCSPTINEFASSLVASILQEGTFEAAHTSSGLQKFHDHIPVEKVARPKARKVSEENELKTLQTVDPKNLEQDFRRSLDDDDDDDDDDDKNDDIKDDGHYISLPSNELDCDANIKNYEVNSFVDSVITQSADTICTDTAEKFADQLLAMIFPAAVEIVRNSVKEQFSNIPGNSKGDNSKRKMNDNSQENVCKLKAGSDKGESSKNKLNDNSLEDVCKSKEGSAFKDNRQSNQTESKNIITHGVQGVASNFDSQALHSVKCEEKSSTTQHNSLASFKTSSPADKPALTGMPADEHNMESFEEADLEKGMSSDSLAAGDGYKQTAEKFVQQILTSVSEKLSHEYQDSQVQAVESMQKETLDEGQLSKKENQAKVVCQNKDIPKVILTAEQNTGKTEQELFYEKIAERLVHDAFITDQTTSSKFKENHTKCLKNSEDVTLETQSVEQKTKTGLMSKFLSDDKVTFNIQNCCGGIGTSSKSEGTRKVTSFASSLSRDLLTNAFVEVQRNYNGGNYYRRSSEPLQLSNQAALGLKDLSEEMGPGRKRKVKSRADEDIGSFVEELARHGGSVGDFGSKFDGEQFAEELMRSQCKVPEFVFMDSTNMSTSGSSSRSRQSSISGFKDNILASFEDELLNSSFGRTSSRGSRKRSKKLKQVSIQKNANLENSLDIKDGKYSSKGWRGMSFDSEASGFSWRSFQSSSPSSFEEISDYAERLAQNILEESLKTVFRDQLCPSTTCHSTSKPRVKSLDEYASDLASNIVLECLLKLANQNCKHSSNSSEDAGDLKNKNNDIRQDNLRTDGSSSTGKNHGQRSRSLSDEFTDAFDIPYAKIEQFAQNVATDVIKNSAMVFKREKQCELKRKYGRPISTGNWGCGAFRGDPCLKSMLQWIAASYAGVPYVLFYTFQHPSLFKVQYM</sequence>
<evidence type="ECO:0000256" key="4">
    <source>
        <dbReference type="SAM" id="MobiDB-lite"/>
    </source>
</evidence>
<organism evidence="7 8">
    <name type="scientific">Tegillarca granosa</name>
    <name type="common">Malaysian cockle</name>
    <name type="synonym">Anadara granosa</name>
    <dbReference type="NCBI Taxonomy" id="220873"/>
    <lineage>
        <taxon>Eukaryota</taxon>
        <taxon>Metazoa</taxon>
        <taxon>Spiralia</taxon>
        <taxon>Lophotrochozoa</taxon>
        <taxon>Mollusca</taxon>
        <taxon>Bivalvia</taxon>
        <taxon>Autobranchia</taxon>
        <taxon>Pteriomorphia</taxon>
        <taxon>Arcoida</taxon>
        <taxon>Arcoidea</taxon>
        <taxon>Arcidae</taxon>
        <taxon>Tegillarca</taxon>
    </lineage>
</organism>
<evidence type="ECO:0000256" key="3">
    <source>
        <dbReference type="ARBA" id="ARBA00022801"/>
    </source>
</evidence>
<dbReference type="Proteomes" id="UP001217089">
    <property type="component" value="Unassembled WGS sequence"/>
</dbReference>
<dbReference type="EC" id="3.2.1.143" evidence="2"/>
<evidence type="ECO:0000259" key="6">
    <source>
        <dbReference type="Pfam" id="PF20811"/>
    </source>
</evidence>
<feature type="compositionally biased region" description="Polar residues" evidence="4">
    <location>
        <begin position="1264"/>
        <end position="1273"/>
    </location>
</feature>
<feature type="region of interest" description="Disordered" evidence="4">
    <location>
        <begin position="515"/>
        <end position="570"/>
    </location>
</feature>
<feature type="compositionally biased region" description="Basic and acidic residues" evidence="4">
    <location>
        <begin position="515"/>
        <end position="527"/>
    </location>
</feature>
<feature type="region of interest" description="Disordered" evidence="4">
    <location>
        <begin position="634"/>
        <end position="654"/>
    </location>
</feature>
<evidence type="ECO:0000313" key="8">
    <source>
        <dbReference type="Proteomes" id="UP001217089"/>
    </source>
</evidence>
<feature type="region of interest" description="Disordered" evidence="4">
    <location>
        <begin position="322"/>
        <end position="341"/>
    </location>
</feature>
<reference evidence="7 8" key="1">
    <citation type="submission" date="2022-12" db="EMBL/GenBank/DDBJ databases">
        <title>Chromosome-level genome of Tegillarca granosa.</title>
        <authorList>
            <person name="Kim J."/>
        </authorList>
    </citation>
    <scope>NUCLEOTIDE SEQUENCE [LARGE SCALE GENOMIC DNA]</scope>
    <source>
        <strain evidence="7">Teg-2019</strain>
        <tissue evidence="7">Adductor muscle</tissue>
    </source>
</reference>
<feature type="region of interest" description="Disordered" evidence="4">
    <location>
        <begin position="1102"/>
        <end position="1121"/>
    </location>
</feature>
<evidence type="ECO:0000313" key="7">
    <source>
        <dbReference type="EMBL" id="KAJ8311230.1"/>
    </source>
</evidence>
<dbReference type="InterPro" id="IPR048362">
    <property type="entry name" value="PARG_helical"/>
</dbReference>
<gene>
    <name evidence="7" type="ORF">KUTeg_011216</name>
</gene>
<evidence type="ECO:0000256" key="1">
    <source>
        <dbReference type="ARBA" id="ARBA00009545"/>
    </source>
</evidence>
<accession>A0ABQ9F4T6</accession>
<feature type="compositionally biased region" description="Basic and acidic residues" evidence="4">
    <location>
        <begin position="536"/>
        <end position="546"/>
    </location>
</feature>
<feature type="compositionally biased region" description="Polar residues" evidence="4">
    <location>
        <begin position="634"/>
        <end position="643"/>
    </location>
</feature>
<feature type="compositionally biased region" description="Acidic residues" evidence="4">
    <location>
        <begin position="323"/>
        <end position="341"/>
    </location>
</feature>
<dbReference type="Pfam" id="PF05028">
    <property type="entry name" value="PARG_cat_C"/>
    <property type="match status" value="2"/>
</dbReference>
<protein>
    <recommendedName>
        <fullName evidence="2">poly(ADP-ribose) glycohydrolase</fullName>
        <ecNumber evidence="2">3.2.1.143</ecNumber>
    </recommendedName>
</protein>
<feature type="region of interest" description="Disordered" evidence="4">
    <location>
        <begin position="727"/>
        <end position="759"/>
    </location>
</feature>
<dbReference type="EMBL" id="JARBDR010000525">
    <property type="protein sequence ID" value="KAJ8311230.1"/>
    <property type="molecule type" value="Genomic_DNA"/>
</dbReference>
<proteinExistence type="inferred from homology"/>
<feature type="domain" description="PARG catalytic Macro" evidence="5">
    <location>
        <begin position="212"/>
        <end position="320"/>
    </location>
</feature>
<comment type="caution">
    <text evidence="7">The sequence shown here is derived from an EMBL/GenBank/DDBJ whole genome shotgun (WGS) entry which is preliminary data.</text>
</comment>
<feature type="domain" description="PARG helical" evidence="6">
    <location>
        <begin position="80"/>
        <end position="200"/>
    </location>
</feature>
<dbReference type="PANTHER" id="PTHR12837:SF0">
    <property type="entry name" value="POLY(ADP-RIBOSE) GLYCOHYDROLASE"/>
    <property type="match status" value="1"/>
</dbReference>
<keyword evidence="8" id="KW-1185">Reference proteome</keyword>
<feature type="compositionally biased region" description="Basic and acidic residues" evidence="4">
    <location>
        <begin position="1248"/>
        <end position="1263"/>
    </location>
</feature>
<feature type="compositionally biased region" description="Polar residues" evidence="4">
    <location>
        <begin position="733"/>
        <end position="748"/>
    </location>
</feature>
<evidence type="ECO:0000259" key="5">
    <source>
        <dbReference type="Pfam" id="PF05028"/>
    </source>
</evidence>